<evidence type="ECO:0000256" key="9">
    <source>
        <dbReference type="ARBA" id="ARBA00023014"/>
    </source>
</evidence>
<evidence type="ECO:0000256" key="1">
    <source>
        <dbReference type="ARBA" id="ARBA00001942"/>
    </source>
</evidence>
<keyword evidence="9" id="KW-0411">Iron-sulfur</keyword>
<evidence type="ECO:0000259" key="12">
    <source>
        <dbReference type="Pfam" id="PF01568"/>
    </source>
</evidence>
<evidence type="ECO:0000256" key="8">
    <source>
        <dbReference type="ARBA" id="ARBA00023004"/>
    </source>
</evidence>
<dbReference type="CDD" id="cd02767">
    <property type="entry name" value="MopB_ydeP"/>
    <property type="match status" value="1"/>
</dbReference>
<dbReference type="Proteomes" id="UP000253426">
    <property type="component" value="Unassembled WGS sequence"/>
</dbReference>
<feature type="compositionally biased region" description="Low complexity" evidence="10">
    <location>
        <begin position="1"/>
        <end position="16"/>
    </location>
</feature>
<dbReference type="GO" id="GO:0051539">
    <property type="term" value="F:4 iron, 4 sulfur cluster binding"/>
    <property type="evidence" value="ECO:0007669"/>
    <property type="project" value="UniProtKB-KW"/>
</dbReference>
<dbReference type="NCBIfam" id="TIGR01701">
    <property type="entry name" value="Fdhalpha-like"/>
    <property type="match status" value="1"/>
</dbReference>
<reference evidence="13 14" key="1">
    <citation type="submission" date="2018-06" db="EMBL/GenBank/DDBJ databases">
        <title>Genomic Encyclopedia of Type Strains, Phase IV (KMG-IV): sequencing the most valuable type-strain genomes for metagenomic binning, comparative biology and taxonomic classification.</title>
        <authorList>
            <person name="Goeker M."/>
        </authorList>
    </citation>
    <scope>NUCLEOTIDE SEQUENCE [LARGE SCALE GENOMIC DNA]</scope>
    <source>
        <strain evidence="13 14">DSM 25532</strain>
    </source>
</reference>
<keyword evidence="14" id="KW-1185">Reference proteome</keyword>
<dbReference type="GO" id="GO:0008863">
    <property type="term" value="F:formate dehydrogenase (NAD+) activity"/>
    <property type="evidence" value="ECO:0007669"/>
    <property type="project" value="InterPro"/>
</dbReference>
<dbReference type="InterPro" id="IPR006657">
    <property type="entry name" value="MoPterin_dinucl-bd_dom"/>
</dbReference>
<keyword evidence="7" id="KW-0560">Oxidoreductase</keyword>
<dbReference type="InterPro" id="IPR037951">
    <property type="entry name" value="MopB_CT_YdeP"/>
</dbReference>
<dbReference type="InterPro" id="IPR006656">
    <property type="entry name" value="Mopterin_OxRdtase"/>
</dbReference>
<dbReference type="GO" id="GO:0016020">
    <property type="term" value="C:membrane"/>
    <property type="evidence" value="ECO:0007669"/>
    <property type="project" value="TreeGrafter"/>
</dbReference>
<dbReference type="Pfam" id="PF00384">
    <property type="entry name" value="Molybdopterin"/>
    <property type="match status" value="1"/>
</dbReference>
<dbReference type="SUPFAM" id="SSF53706">
    <property type="entry name" value="Formate dehydrogenase/DMSO reductase, domains 1-3"/>
    <property type="match status" value="1"/>
</dbReference>
<dbReference type="Gene3D" id="2.40.40.20">
    <property type="match status" value="1"/>
</dbReference>
<accession>A0A366HPT7</accession>
<proteinExistence type="inferred from homology"/>
<keyword evidence="4" id="KW-0004">4Fe-4S</keyword>
<evidence type="ECO:0000313" key="14">
    <source>
        <dbReference type="Proteomes" id="UP000253426"/>
    </source>
</evidence>
<dbReference type="GO" id="GO:0045333">
    <property type="term" value="P:cellular respiration"/>
    <property type="evidence" value="ECO:0007669"/>
    <property type="project" value="UniProtKB-ARBA"/>
</dbReference>
<evidence type="ECO:0000256" key="4">
    <source>
        <dbReference type="ARBA" id="ARBA00022485"/>
    </source>
</evidence>
<dbReference type="RefSeq" id="WP_113957243.1">
    <property type="nucleotide sequence ID" value="NZ_QNRR01000002.1"/>
</dbReference>
<organism evidence="13 14">
    <name type="scientific">Roseimicrobium gellanilyticum</name>
    <dbReference type="NCBI Taxonomy" id="748857"/>
    <lineage>
        <taxon>Bacteria</taxon>
        <taxon>Pseudomonadati</taxon>
        <taxon>Verrucomicrobiota</taxon>
        <taxon>Verrucomicrobiia</taxon>
        <taxon>Verrucomicrobiales</taxon>
        <taxon>Verrucomicrobiaceae</taxon>
        <taxon>Roseimicrobium</taxon>
    </lineage>
</organism>
<dbReference type="InterPro" id="IPR041953">
    <property type="entry name" value="YdeP_MopB"/>
</dbReference>
<protein>
    <submittedName>
        <fullName evidence="13">Molybdopterin-dependent oxidoreductase alpha subunit</fullName>
    </submittedName>
</protein>
<dbReference type="InterPro" id="IPR050123">
    <property type="entry name" value="Prok_molybdopt-oxidoreductase"/>
</dbReference>
<name>A0A366HPT7_9BACT</name>
<dbReference type="AlphaFoldDB" id="A0A366HPT7"/>
<dbReference type="OrthoDB" id="9805142at2"/>
<dbReference type="PIRSF" id="PIRSF000144">
    <property type="entry name" value="CbbBc"/>
    <property type="match status" value="1"/>
</dbReference>
<feature type="domain" description="Molybdopterin dinucleotide-binding" evidence="12">
    <location>
        <begin position="677"/>
        <end position="783"/>
    </location>
</feature>
<dbReference type="Gene3D" id="3.40.228.10">
    <property type="entry name" value="Dimethylsulfoxide Reductase, domain 2"/>
    <property type="match status" value="1"/>
</dbReference>
<evidence type="ECO:0000256" key="7">
    <source>
        <dbReference type="ARBA" id="ARBA00023002"/>
    </source>
</evidence>
<dbReference type="SUPFAM" id="SSF50692">
    <property type="entry name" value="ADC-like"/>
    <property type="match status" value="1"/>
</dbReference>
<comment type="similarity">
    <text evidence="3">Belongs to the prokaryotic molybdopterin-containing oxidoreductase family.</text>
</comment>
<evidence type="ECO:0000259" key="11">
    <source>
        <dbReference type="Pfam" id="PF00384"/>
    </source>
</evidence>
<dbReference type="PANTHER" id="PTHR43105:SF4">
    <property type="entry name" value="PROTEIN YDEP"/>
    <property type="match status" value="1"/>
</dbReference>
<dbReference type="EMBL" id="QNRR01000002">
    <property type="protein sequence ID" value="RBP45662.1"/>
    <property type="molecule type" value="Genomic_DNA"/>
</dbReference>
<dbReference type="InterPro" id="IPR009010">
    <property type="entry name" value="Asp_de-COase-like_dom_sf"/>
</dbReference>
<dbReference type="Pfam" id="PF01568">
    <property type="entry name" value="Molydop_binding"/>
    <property type="match status" value="1"/>
</dbReference>
<dbReference type="GO" id="GO:0030151">
    <property type="term" value="F:molybdenum ion binding"/>
    <property type="evidence" value="ECO:0007669"/>
    <property type="project" value="InterPro"/>
</dbReference>
<comment type="cofactor">
    <cofactor evidence="1">
        <name>Mo-bis(molybdopterin guanine dinucleotide)</name>
        <dbReference type="ChEBI" id="CHEBI:60539"/>
    </cofactor>
</comment>
<evidence type="ECO:0000313" key="13">
    <source>
        <dbReference type="EMBL" id="RBP45662.1"/>
    </source>
</evidence>
<feature type="region of interest" description="Disordered" evidence="10">
    <location>
        <begin position="1"/>
        <end position="44"/>
    </location>
</feature>
<dbReference type="InterPro" id="IPR010046">
    <property type="entry name" value="Mopterin_OxRdtse_a_bac"/>
</dbReference>
<keyword evidence="6" id="KW-0479">Metal-binding</keyword>
<evidence type="ECO:0000256" key="3">
    <source>
        <dbReference type="ARBA" id="ARBA00010312"/>
    </source>
</evidence>
<evidence type="ECO:0000256" key="5">
    <source>
        <dbReference type="ARBA" id="ARBA00022505"/>
    </source>
</evidence>
<comment type="cofactor">
    <cofactor evidence="2">
        <name>[4Fe-4S] cluster</name>
        <dbReference type="ChEBI" id="CHEBI:49883"/>
    </cofactor>
</comment>
<comment type="caution">
    <text evidence="13">The sequence shown here is derived from an EMBL/GenBank/DDBJ whole genome shotgun (WGS) entry which is preliminary data.</text>
</comment>
<evidence type="ECO:0000256" key="10">
    <source>
        <dbReference type="SAM" id="MobiDB-lite"/>
    </source>
</evidence>
<feature type="domain" description="Molybdopterin oxidoreductase" evidence="11">
    <location>
        <begin position="145"/>
        <end position="518"/>
    </location>
</feature>
<dbReference type="PANTHER" id="PTHR43105">
    <property type="entry name" value="RESPIRATORY NITRATE REDUCTASE"/>
    <property type="match status" value="1"/>
</dbReference>
<sequence length="790" mass="86134">MSSRTPAESETTSEPAPASPTPPAEGLPNALTPEEHTGIRVGSPSHAAAGVPAVLSSLNHVFTQAGVVRGTQAMLKLNQKNGFDCPSCAWPDPDDHRAPTEFCENGAKAIAAETTLKRVTPEFCAQYSVRELAEQSDYWLEQQGRLTHPMLLEAGEGATHYKQVSWDEAFNIMAAELNKLASPDEAVFYTSGRASNEAAFLYQLFVRQYGTNNLPDCSNMCHESSGAALKETLGVGKGTVKLADFDKADTIIVVGQNPGTNHPRMLSALQSAVRHGAKIISVNPLREAGLLGFKHPQEVIGMMGLATKLTSQYLQVRINGDMALFRGIAKALLGMERENPGKVLDQTFIKDRTIGYEAYRKQVEATKWEEIEKHSGIERAEIKKAAQQIASGSRKFISCWAMGLTQHRNAVATIQEVVHVHLMLGAVAREGAGLCPVRGHSNVQGDRTMGIFEKMPDSFLDSLGKVFGFTPPRHHGWDTCMAIKAMHEGQGKFFLGLGGNFLSATPDTEFTAAALRNCNLTAHISTKLNRSHLITGKRALILPCLGRSEVDLQNGMEQFVTVENSMGIVHMSQGRLTPPSDQCLSETAIVARLAEATLKGRSTVPWRELYGNYDLIRDKVEAVIPGFENFNERVRTPGGFYLYNAAREGVFNTPTGNGRAVFTSHPLTSLEAGPGQLVLQTFRSHDQFNTTVYGLHDRYRGISNERRIVFLNPEDMKARGIGPVKPVDITSHWNGETRVARNFLAIPYDIPAGTAAAYFPEANVLVPVDSTAEVSNTPTSKGVLVTVERV</sequence>
<dbReference type="CDD" id="cd02787">
    <property type="entry name" value="MopB_CT_ydeP"/>
    <property type="match status" value="1"/>
</dbReference>
<evidence type="ECO:0000256" key="6">
    <source>
        <dbReference type="ARBA" id="ARBA00022723"/>
    </source>
</evidence>
<keyword evidence="5" id="KW-0500">Molybdenum</keyword>
<keyword evidence="8" id="KW-0408">Iron</keyword>
<dbReference type="Gene3D" id="3.40.50.740">
    <property type="match status" value="1"/>
</dbReference>
<dbReference type="GO" id="GO:0043546">
    <property type="term" value="F:molybdopterin cofactor binding"/>
    <property type="evidence" value="ECO:0007669"/>
    <property type="project" value="InterPro"/>
</dbReference>
<evidence type="ECO:0000256" key="2">
    <source>
        <dbReference type="ARBA" id="ARBA00001966"/>
    </source>
</evidence>
<gene>
    <name evidence="13" type="ORF">DES53_10244</name>
</gene>